<accession>A0A0N5C2K2</accession>
<evidence type="ECO:0000313" key="3">
    <source>
        <dbReference type="Proteomes" id="UP000046392"/>
    </source>
</evidence>
<dbReference type="Proteomes" id="UP000046392">
    <property type="component" value="Unplaced"/>
</dbReference>
<dbReference type="PANTHER" id="PTHR47272:SF1">
    <property type="entry name" value="PIGGYBAC TRANSPOSABLE ELEMENT-DERIVED PROTEIN 3-LIKE"/>
    <property type="match status" value="1"/>
</dbReference>
<reference evidence="4" key="1">
    <citation type="submission" date="2017-02" db="UniProtKB">
        <authorList>
            <consortium name="WormBaseParasite"/>
        </authorList>
    </citation>
    <scope>IDENTIFICATION</scope>
</reference>
<dbReference type="Pfam" id="PF13843">
    <property type="entry name" value="DDE_Tnp_1_7"/>
    <property type="match status" value="1"/>
</dbReference>
<evidence type="ECO:0000313" key="4">
    <source>
        <dbReference type="WBParaSite" id="SPAL_0001221200.1"/>
    </source>
</evidence>
<keyword evidence="3" id="KW-1185">Reference proteome</keyword>
<proteinExistence type="predicted"/>
<evidence type="ECO:0000259" key="2">
    <source>
        <dbReference type="Pfam" id="PF13843"/>
    </source>
</evidence>
<dbReference type="InterPro" id="IPR029526">
    <property type="entry name" value="PGBD"/>
</dbReference>
<protein>
    <submittedName>
        <fullName evidence="4">DDE_Tnp_1_7 domain-containing protein</fullName>
    </submittedName>
</protein>
<name>A0A0N5C2K2_STREA</name>
<dbReference type="WBParaSite" id="SPAL_0001221200.1">
    <property type="protein sequence ID" value="SPAL_0001221200.1"/>
    <property type="gene ID" value="SPAL_0001221200"/>
</dbReference>
<feature type="domain" description="PiggyBac transposable element-derived protein" evidence="2">
    <location>
        <begin position="118"/>
        <end position="273"/>
    </location>
</feature>
<dbReference type="STRING" id="174720.A0A0N5C2K2"/>
<evidence type="ECO:0000256" key="1">
    <source>
        <dbReference type="SAM" id="MobiDB-lite"/>
    </source>
</evidence>
<sequence length="275" mass="32693">MKVKRRCSKVQIIADRQNNVSSDIEEIEALSDKENEPQDSGRPFMNEEEYSGSDASISYCIPKKRRRILENGTTDEEDLIDIRQHQRSPIWYSERENEFAGTPPPFVNSLKIKITGKTPYTYFENIFTNEIFRHIVQETIRYAIDCGKDSFYVDVYEMKQFFGINIIMTYIKYPNYRLYWSSDPGLRLSLIADTMSLKRFEEIKRYLHYKNNHTIPDGCDDIFIKVRPLLDMLSHTFQNAASLTEFQVIYEMIIPFKGRHRGKQYIRSKPNRWRF</sequence>
<dbReference type="PANTHER" id="PTHR47272">
    <property type="entry name" value="DDE_TNP_1_7 DOMAIN-CONTAINING PROTEIN"/>
    <property type="match status" value="1"/>
</dbReference>
<feature type="region of interest" description="Disordered" evidence="1">
    <location>
        <begin position="28"/>
        <end position="51"/>
    </location>
</feature>
<dbReference type="AlphaFoldDB" id="A0A0N5C2K2"/>
<organism evidence="3 4">
    <name type="scientific">Strongyloides papillosus</name>
    <name type="common">Intestinal threadworm</name>
    <dbReference type="NCBI Taxonomy" id="174720"/>
    <lineage>
        <taxon>Eukaryota</taxon>
        <taxon>Metazoa</taxon>
        <taxon>Ecdysozoa</taxon>
        <taxon>Nematoda</taxon>
        <taxon>Chromadorea</taxon>
        <taxon>Rhabditida</taxon>
        <taxon>Tylenchina</taxon>
        <taxon>Panagrolaimomorpha</taxon>
        <taxon>Strongyloidoidea</taxon>
        <taxon>Strongyloididae</taxon>
        <taxon>Strongyloides</taxon>
    </lineage>
</organism>